<protein>
    <recommendedName>
        <fullName evidence="3">CCHC-type domain-containing protein</fullName>
    </recommendedName>
</protein>
<organism evidence="4 5">
    <name type="scientific">Cercophora newfieldiana</name>
    <dbReference type="NCBI Taxonomy" id="92897"/>
    <lineage>
        <taxon>Eukaryota</taxon>
        <taxon>Fungi</taxon>
        <taxon>Dikarya</taxon>
        <taxon>Ascomycota</taxon>
        <taxon>Pezizomycotina</taxon>
        <taxon>Sordariomycetes</taxon>
        <taxon>Sordariomycetidae</taxon>
        <taxon>Sordariales</taxon>
        <taxon>Lasiosphaeriaceae</taxon>
        <taxon>Cercophora</taxon>
    </lineage>
</organism>
<gene>
    <name evidence="4" type="ORF">B0T16DRAFT_234445</name>
</gene>
<feature type="region of interest" description="Disordered" evidence="2">
    <location>
        <begin position="1"/>
        <end position="162"/>
    </location>
</feature>
<sequence length="629" mass="69048">MARPRRAKPKMASSSQPPKKQGTLDGFLSQASKQASNGTKKRPIVIDLDDSDEDPVSHRGQDQKRAKTDAADSVSVSDGLDEGDVGSSSNPSAAAASEAAAPSAKSHRGWNHGVSNGLRTSFGAKTRIGAAKPSPDQTAPSPDAESAPESASTSASTDDAELRAWRAKASQISRLVKDWHLPPPKDRWPGDINWESQFEVWYAELCRLNSNEAGIWDADLVKDAWDSWLDGCPEMKRDSAPREDLVREMLKIAGWTLPPVAPLAQFQIKPTDTPGWQKLFLRFCHSLQDINQCEPHVYRERDFDNLRLAYTEWTRRARLSERMALGASAGFRECIRMYGNTIFPAMFDGSLLDTLFPIELPPAAKPSAAKPPAEKLPAEKPGERERYFPGIGPQEVFCVFCTSHNHNADTCVRQVCRGEKISGKQRGGCAERKCRLCQSPGHGVYECDRLWCTYDPESNEVRKIKSLNAYCYQCGEKGHYGSECQSRGAIKEHGPTSRTWSMANLKIYLDPECVEEAISVSFASDGVASSSWSGRPNLGKSIVPQRHILFEAADDDDDDAFIRPPVQRNAPGGISFQNGGRGFVPPLPPGPPPPLPAGPPPPQGNSQRSNNFRGGRYRGKNKKARGGRQ</sequence>
<keyword evidence="1" id="KW-0862">Zinc</keyword>
<evidence type="ECO:0000259" key="3">
    <source>
        <dbReference type="PROSITE" id="PS50158"/>
    </source>
</evidence>
<dbReference type="SMART" id="SM00343">
    <property type="entry name" value="ZnF_C2HC"/>
    <property type="match status" value="2"/>
</dbReference>
<name>A0AA39XRI5_9PEZI</name>
<feature type="compositionally biased region" description="Basic and acidic residues" evidence="2">
    <location>
        <begin position="55"/>
        <end position="70"/>
    </location>
</feature>
<evidence type="ECO:0000256" key="1">
    <source>
        <dbReference type="PROSITE-ProRule" id="PRU00047"/>
    </source>
</evidence>
<dbReference type="GO" id="GO:0008270">
    <property type="term" value="F:zinc ion binding"/>
    <property type="evidence" value="ECO:0007669"/>
    <property type="project" value="UniProtKB-KW"/>
</dbReference>
<feature type="compositionally biased region" description="Low complexity" evidence="2">
    <location>
        <begin position="138"/>
        <end position="157"/>
    </location>
</feature>
<evidence type="ECO:0000313" key="4">
    <source>
        <dbReference type="EMBL" id="KAK0638896.1"/>
    </source>
</evidence>
<accession>A0AA39XRI5</accession>
<dbReference type="AlphaFoldDB" id="A0AA39XRI5"/>
<feature type="compositionally biased region" description="Low complexity" evidence="2">
    <location>
        <begin position="87"/>
        <end position="104"/>
    </location>
</feature>
<dbReference type="GO" id="GO:0003676">
    <property type="term" value="F:nucleic acid binding"/>
    <property type="evidence" value="ECO:0007669"/>
    <property type="project" value="InterPro"/>
</dbReference>
<dbReference type="Pfam" id="PF00098">
    <property type="entry name" value="zf-CCHC"/>
    <property type="match status" value="1"/>
</dbReference>
<dbReference type="EMBL" id="JAULSV010000007">
    <property type="protein sequence ID" value="KAK0638896.1"/>
    <property type="molecule type" value="Genomic_DNA"/>
</dbReference>
<feature type="compositionally biased region" description="Pro residues" evidence="2">
    <location>
        <begin position="585"/>
        <end position="603"/>
    </location>
</feature>
<comment type="caution">
    <text evidence="4">The sequence shown here is derived from an EMBL/GenBank/DDBJ whole genome shotgun (WGS) entry which is preliminary data.</text>
</comment>
<evidence type="ECO:0000313" key="5">
    <source>
        <dbReference type="Proteomes" id="UP001174936"/>
    </source>
</evidence>
<keyword evidence="1" id="KW-0479">Metal-binding</keyword>
<feature type="compositionally biased region" description="Polar residues" evidence="2">
    <location>
        <begin position="29"/>
        <end position="38"/>
    </location>
</feature>
<dbReference type="InterPro" id="IPR001878">
    <property type="entry name" value="Znf_CCHC"/>
</dbReference>
<dbReference type="Proteomes" id="UP001174936">
    <property type="component" value="Unassembled WGS sequence"/>
</dbReference>
<reference evidence="4" key="1">
    <citation type="submission" date="2023-06" db="EMBL/GenBank/DDBJ databases">
        <title>Genome-scale phylogeny and comparative genomics of the fungal order Sordariales.</title>
        <authorList>
            <consortium name="Lawrence Berkeley National Laboratory"/>
            <person name="Hensen N."/>
            <person name="Bonometti L."/>
            <person name="Westerberg I."/>
            <person name="Brannstrom I.O."/>
            <person name="Guillou S."/>
            <person name="Cros-Aarteil S."/>
            <person name="Calhoun S."/>
            <person name="Haridas S."/>
            <person name="Kuo A."/>
            <person name="Mondo S."/>
            <person name="Pangilinan J."/>
            <person name="Riley R."/>
            <person name="Labutti K."/>
            <person name="Andreopoulos B."/>
            <person name="Lipzen A."/>
            <person name="Chen C."/>
            <person name="Yanf M."/>
            <person name="Daum C."/>
            <person name="Ng V."/>
            <person name="Clum A."/>
            <person name="Steindorff A."/>
            <person name="Ohm R."/>
            <person name="Martin F."/>
            <person name="Silar P."/>
            <person name="Natvig D."/>
            <person name="Lalanne C."/>
            <person name="Gautier V."/>
            <person name="Ament-Velasquez S.L."/>
            <person name="Kruys A."/>
            <person name="Hutchinson M.I."/>
            <person name="Powell A.J."/>
            <person name="Barry K."/>
            <person name="Miller A.N."/>
            <person name="Grigoriev I.V."/>
            <person name="Debuchy R."/>
            <person name="Gladieux P."/>
            <person name="Thoren M.H."/>
            <person name="Johannesson H."/>
        </authorList>
    </citation>
    <scope>NUCLEOTIDE SEQUENCE</scope>
    <source>
        <strain evidence="4">SMH2532-1</strain>
    </source>
</reference>
<evidence type="ECO:0000256" key="2">
    <source>
        <dbReference type="SAM" id="MobiDB-lite"/>
    </source>
</evidence>
<dbReference type="PROSITE" id="PS50158">
    <property type="entry name" value="ZF_CCHC"/>
    <property type="match status" value="1"/>
</dbReference>
<feature type="domain" description="CCHC-type" evidence="3">
    <location>
        <begin position="471"/>
        <end position="486"/>
    </location>
</feature>
<proteinExistence type="predicted"/>
<keyword evidence="5" id="KW-1185">Reference proteome</keyword>
<feature type="region of interest" description="Disordered" evidence="2">
    <location>
        <begin position="556"/>
        <end position="629"/>
    </location>
</feature>
<keyword evidence="1" id="KW-0863">Zinc-finger</keyword>
<feature type="compositionally biased region" description="Basic residues" evidence="2">
    <location>
        <begin position="615"/>
        <end position="629"/>
    </location>
</feature>
<dbReference type="Gene3D" id="4.10.60.10">
    <property type="entry name" value="Zinc finger, CCHC-type"/>
    <property type="match status" value="1"/>
</dbReference>